<evidence type="ECO:0000313" key="2">
    <source>
        <dbReference type="EMBL" id="KAJ8283672.1"/>
    </source>
</evidence>
<evidence type="ECO:0000313" key="3">
    <source>
        <dbReference type="Proteomes" id="UP001152803"/>
    </source>
</evidence>
<accession>A0A9Q1DXK7</accession>
<feature type="compositionally biased region" description="Basic and acidic residues" evidence="1">
    <location>
        <begin position="126"/>
        <end position="140"/>
    </location>
</feature>
<dbReference type="Proteomes" id="UP001152803">
    <property type="component" value="Unassembled WGS sequence"/>
</dbReference>
<proteinExistence type="predicted"/>
<gene>
    <name evidence="2" type="ORF">COCON_G00025220</name>
</gene>
<sequence>MAPHETQNQEWWMRNSQNNRGLKQIDKDYRQELAKSSQICSPASVLPWRRGAFQLQWKTVGWENREGQATPSLQSTRVILCPHAAHLSVAEAEKCICVIFPHGGGVEVLCTVEIRRGRRGAGGPGGKEKDFLHNHLRRTD</sequence>
<dbReference type="OrthoDB" id="10599651at2759"/>
<dbReference type="EMBL" id="JAFJMO010000002">
    <property type="protein sequence ID" value="KAJ8283672.1"/>
    <property type="molecule type" value="Genomic_DNA"/>
</dbReference>
<dbReference type="AlphaFoldDB" id="A0A9Q1DXK7"/>
<evidence type="ECO:0000256" key="1">
    <source>
        <dbReference type="SAM" id="MobiDB-lite"/>
    </source>
</evidence>
<reference evidence="2" key="1">
    <citation type="journal article" date="2023" name="Science">
        <title>Genome structures resolve the early diversification of teleost fishes.</title>
        <authorList>
            <person name="Parey E."/>
            <person name="Louis A."/>
            <person name="Montfort J."/>
            <person name="Bouchez O."/>
            <person name="Roques C."/>
            <person name="Iampietro C."/>
            <person name="Lluch J."/>
            <person name="Castinel A."/>
            <person name="Donnadieu C."/>
            <person name="Desvignes T."/>
            <person name="Floi Bucao C."/>
            <person name="Jouanno E."/>
            <person name="Wen M."/>
            <person name="Mejri S."/>
            <person name="Dirks R."/>
            <person name="Jansen H."/>
            <person name="Henkel C."/>
            <person name="Chen W.J."/>
            <person name="Zahm M."/>
            <person name="Cabau C."/>
            <person name="Klopp C."/>
            <person name="Thompson A.W."/>
            <person name="Robinson-Rechavi M."/>
            <person name="Braasch I."/>
            <person name="Lecointre G."/>
            <person name="Bobe J."/>
            <person name="Postlethwait J.H."/>
            <person name="Berthelot C."/>
            <person name="Roest Crollius H."/>
            <person name="Guiguen Y."/>
        </authorList>
    </citation>
    <scope>NUCLEOTIDE SEQUENCE</scope>
    <source>
        <strain evidence="2">Concon-B</strain>
    </source>
</reference>
<keyword evidence="3" id="KW-1185">Reference proteome</keyword>
<feature type="region of interest" description="Disordered" evidence="1">
    <location>
        <begin position="119"/>
        <end position="140"/>
    </location>
</feature>
<name>A0A9Q1DXK7_CONCO</name>
<organism evidence="2 3">
    <name type="scientific">Conger conger</name>
    <name type="common">Conger eel</name>
    <name type="synonym">Muraena conger</name>
    <dbReference type="NCBI Taxonomy" id="82655"/>
    <lineage>
        <taxon>Eukaryota</taxon>
        <taxon>Metazoa</taxon>
        <taxon>Chordata</taxon>
        <taxon>Craniata</taxon>
        <taxon>Vertebrata</taxon>
        <taxon>Euteleostomi</taxon>
        <taxon>Actinopterygii</taxon>
        <taxon>Neopterygii</taxon>
        <taxon>Teleostei</taxon>
        <taxon>Anguilliformes</taxon>
        <taxon>Congridae</taxon>
        <taxon>Conger</taxon>
    </lineage>
</organism>
<protein>
    <submittedName>
        <fullName evidence="2">Uncharacterized protein</fullName>
    </submittedName>
</protein>
<comment type="caution">
    <text evidence="2">The sequence shown here is derived from an EMBL/GenBank/DDBJ whole genome shotgun (WGS) entry which is preliminary data.</text>
</comment>